<organism evidence="2 3">
    <name type="scientific">Alteromonas profundi</name>
    <dbReference type="NCBI Taxonomy" id="2696062"/>
    <lineage>
        <taxon>Bacteria</taxon>
        <taxon>Pseudomonadati</taxon>
        <taxon>Pseudomonadota</taxon>
        <taxon>Gammaproteobacteria</taxon>
        <taxon>Alteromonadales</taxon>
        <taxon>Alteromonadaceae</taxon>
        <taxon>Alteromonas/Salinimonas group</taxon>
        <taxon>Alteromonas</taxon>
    </lineage>
</organism>
<dbReference type="Proteomes" id="UP000470213">
    <property type="component" value="Unassembled WGS sequence"/>
</dbReference>
<evidence type="ECO:0000313" key="3">
    <source>
        <dbReference type="Proteomes" id="UP000470213"/>
    </source>
</evidence>
<dbReference type="Pfam" id="PF13302">
    <property type="entry name" value="Acetyltransf_3"/>
    <property type="match status" value="1"/>
</dbReference>
<keyword evidence="2" id="KW-0808">Transferase</keyword>
<sequence>MHIQTQRLTLRPLSLDDRQWILTLNRDPLWLKYIGCKNIFTLDDACDYIVQTHAQQQEWGYGLQAIECNKTHQPLGVCGLFNRFAFRYPDLGFALLPEGRGAGICKEACEGVIKWATEQGYEFLTAMTHPENSASQHVLERLGFKPRGYYYDKAFPGQTLFWLNLT</sequence>
<dbReference type="AlphaFoldDB" id="A0A7X5RLJ4"/>
<evidence type="ECO:0000313" key="2">
    <source>
        <dbReference type="EMBL" id="NDV91515.1"/>
    </source>
</evidence>
<name>A0A7X5RLJ4_9ALTE</name>
<dbReference type="InterPro" id="IPR016181">
    <property type="entry name" value="Acyl_CoA_acyltransferase"/>
</dbReference>
<evidence type="ECO:0000259" key="1">
    <source>
        <dbReference type="PROSITE" id="PS51186"/>
    </source>
</evidence>
<proteinExistence type="predicted"/>
<accession>A0A7X5RLJ4</accession>
<dbReference type="RefSeq" id="WP_163085300.1">
    <property type="nucleotide sequence ID" value="NZ_JAAAWN010000011.1"/>
</dbReference>
<feature type="domain" description="N-acetyltransferase" evidence="1">
    <location>
        <begin position="8"/>
        <end position="166"/>
    </location>
</feature>
<dbReference type="PROSITE" id="PS51186">
    <property type="entry name" value="GNAT"/>
    <property type="match status" value="1"/>
</dbReference>
<reference evidence="2 3" key="1">
    <citation type="submission" date="2020-01" db="EMBL/GenBank/DDBJ databases">
        <authorList>
            <person name="Chen J."/>
            <person name="Zhu S."/>
            <person name="Yang J."/>
        </authorList>
    </citation>
    <scope>NUCLEOTIDE SEQUENCE [LARGE SCALE GENOMIC DNA]</scope>
    <source>
        <strain evidence="2 3">345S023</strain>
    </source>
</reference>
<dbReference type="GO" id="GO:0016747">
    <property type="term" value="F:acyltransferase activity, transferring groups other than amino-acyl groups"/>
    <property type="evidence" value="ECO:0007669"/>
    <property type="project" value="InterPro"/>
</dbReference>
<protein>
    <submittedName>
        <fullName evidence="2">GNAT family N-acetyltransferase</fullName>
    </submittedName>
</protein>
<keyword evidence="3" id="KW-1185">Reference proteome</keyword>
<dbReference type="InterPro" id="IPR051531">
    <property type="entry name" value="N-acetyltransferase"/>
</dbReference>
<dbReference type="EMBL" id="JAAAWN010000011">
    <property type="protein sequence ID" value="NDV91515.1"/>
    <property type="molecule type" value="Genomic_DNA"/>
</dbReference>
<dbReference type="InterPro" id="IPR000182">
    <property type="entry name" value="GNAT_dom"/>
</dbReference>
<dbReference type="PANTHER" id="PTHR43792">
    <property type="entry name" value="GNAT FAMILY, PUTATIVE (AFU_ORTHOLOGUE AFUA_3G00765)-RELATED-RELATED"/>
    <property type="match status" value="1"/>
</dbReference>
<dbReference type="SUPFAM" id="SSF55729">
    <property type="entry name" value="Acyl-CoA N-acyltransferases (Nat)"/>
    <property type="match status" value="1"/>
</dbReference>
<dbReference type="Gene3D" id="3.40.630.30">
    <property type="match status" value="1"/>
</dbReference>
<dbReference type="PANTHER" id="PTHR43792:SF1">
    <property type="entry name" value="N-ACETYLTRANSFERASE DOMAIN-CONTAINING PROTEIN"/>
    <property type="match status" value="1"/>
</dbReference>
<comment type="caution">
    <text evidence="2">The sequence shown here is derived from an EMBL/GenBank/DDBJ whole genome shotgun (WGS) entry which is preliminary data.</text>
</comment>
<gene>
    <name evidence="2" type="ORF">GTH32_10005</name>
</gene>